<dbReference type="InterPro" id="IPR013738">
    <property type="entry name" value="Beta_galactosidase_Trimer"/>
</dbReference>
<keyword evidence="4 6" id="KW-0378">Hydrolase</keyword>
<dbReference type="InterPro" id="IPR029062">
    <property type="entry name" value="Class_I_gatase-like"/>
</dbReference>
<comment type="similarity">
    <text evidence="2 6">Belongs to the glycosyl hydrolase 42 family.</text>
</comment>
<feature type="active site" description="Nucleophile" evidence="7">
    <location>
        <position position="308"/>
    </location>
</feature>
<feature type="binding site" evidence="9">
    <location>
        <position position="114"/>
    </location>
    <ligand>
        <name>Zn(2+)</name>
        <dbReference type="ChEBI" id="CHEBI:29105"/>
    </ligand>
</feature>
<keyword evidence="9" id="KW-0479">Metal-binding</keyword>
<feature type="domain" description="Beta-galactosidase trimerisation" evidence="11">
    <location>
        <begin position="398"/>
        <end position="607"/>
    </location>
</feature>
<dbReference type="SUPFAM" id="SSF51445">
    <property type="entry name" value="(Trans)glycosidases"/>
    <property type="match status" value="1"/>
</dbReference>
<dbReference type="InterPro" id="IPR017853">
    <property type="entry name" value="GH"/>
</dbReference>
<evidence type="ECO:0000259" key="12">
    <source>
        <dbReference type="Pfam" id="PF08533"/>
    </source>
</evidence>
<dbReference type="Pfam" id="PF08533">
    <property type="entry name" value="Glyco_hydro_42C"/>
    <property type="match status" value="1"/>
</dbReference>
<dbReference type="PANTHER" id="PTHR36447">
    <property type="entry name" value="BETA-GALACTOSIDASE GANA"/>
    <property type="match status" value="1"/>
</dbReference>
<dbReference type="RefSeq" id="WP_272208562.1">
    <property type="nucleotide sequence ID" value="NZ_JAQOMV010000021.1"/>
</dbReference>
<feature type="active site" description="Proton donor" evidence="7">
    <location>
        <position position="149"/>
    </location>
</feature>
<evidence type="ECO:0000259" key="11">
    <source>
        <dbReference type="Pfam" id="PF08532"/>
    </source>
</evidence>
<evidence type="ECO:0000256" key="7">
    <source>
        <dbReference type="PIRSR" id="PIRSR001084-1"/>
    </source>
</evidence>
<evidence type="ECO:0000256" key="1">
    <source>
        <dbReference type="ARBA" id="ARBA00001412"/>
    </source>
</evidence>
<dbReference type="SUPFAM" id="SSF52317">
    <property type="entry name" value="Class I glutamine amidotransferase-like"/>
    <property type="match status" value="1"/>
</dbReference>
<feature type="binding site" evidence="8">
    <location>
        <position position="148"/>
    </location>
    <ligand>
        <name>substrate</name>
    </ligand>
</feature>
<dbReference type="Pfam" id="PF02449">
    <property type="entry name" value="Glyco_hydro_42"/>
    <property type="match status" value="1"/>
</dbReference>
<evidence type="ECO:0000313" key="13">
    <source>
        <dbReference type="EMBL" id="MDC2829349.1"/>
    </source>
</evidence>
<dbReference type="GO" id="GO:0006012">
    <property type="term" value="P:galactose metabolic process"/>
    <property type="evidence" value="ECO:0007669"/>
    <property type="project" value="InterPro"/>
</dbReference>
<dbReference type="Pfam" id="PF08532">
    <property type="entry name" value="Glyco_hydro_42M"/>
    <property type="match status" value="1"/>
</dbReference>
<dbReference type="Gene3D" id="3.40.50.880">
    <property type="match status" value="1"/>
</dbReference>
<gene>
    <name evidence="13" type="ORF">PO250_03310</name>
</gene>
<keyword evidence="5 6" id="KW-0326">Glycosidase</keyword>
<proteinExistence type="inferred from homology"/>
<dbReference type="InterPro" id="IPR013739">
    <property type="entry name" value="Beta_galactosidase_C"/>
</dbReference>
<name>A0AAJ1MAT0_LIMMU</name>
<dbReference type="Gene3D" id="3.20.20.80">
    <property type="entry name" value="Glycosidases"/>
    <property type="match status" value="1"/>
</dbReference>
<dbReference type="InterPro" id="IPR003476">
    <property type="entry name" value="Glyco_hydro_42"/>
</dbReference>
<feature type="binding site" evidence="8">
    <location>
        <position position="316"/>
    </location>
    <ligand>
        <name>substrate</name>
    </ligand>
</feature>
<dbReference type="EMBL" id="JAQONE010000011">
    <property type="protein sequence ID" value="MDC2829349.1"/>
    <property type="molecule type" value="Genomic_DNA"/>
</dbReference>
<evidence type="ECO:0000313" key="14">
    <source>
        <dbReference type="Proteomes" id="UP001220670"/>
    </source>
</evidence>
<evidence type="ECO:0000256" key="2">
    <source>
        <dbReference type="ARBA" id="ARBA00005940"/>
    </source>
</evidence>
<comment type="caution">
    <text evidence="13">The sequence shown here is derived from an EMBL/GenBank/DDBJ whole genome shotgun (WGS) entry which is preliminary data.</text>
</comment>
<dbReference type="PIRSF" id="PIRSF001084">
    <property type="entry name" value="B-galactosidase"/>
    <property type="match status" value="1"/>
</dbReference>
<dbReference type="InterPro" id="IPR013780">
    <property type="entry name" value="Glyco_hydro_b"/>
</dbReference>
<dbReference type="GO" id="GO:0004565">
    <property type="term" value="F:beta-galactosidase activity"/>
    <property type="evidence" value="ECO:0007669"/>
    <property type="project" value="UniProtKB-EC"/>
</dbReference>
<protein>
    <recommendedName>
        <fullName evidence="3 6">Beta-galactosidase</fullName>
        <shortName evidence="6">Beta-gal</shortName>
        <ecNumber evidence="3 6">3.2.1.23</ecNumber>
    </recommendedName>
</protein>
<evidence type="ECO:0000256" key="4">
    <source>
        <dbReference type="ARBA" id="ARBA00022801"/>
    </source>
</evidence>
<dbReference type="GO" id="GO:0046872">
    <property type="term" value="F:metal ion binding"/>
    <property type="evidence" value="ECO:0007669"/>
    <property type="project" value="UniProtKB-KW"/>
</dbReference>
<dbReference type="GO" id="GO:0009341">
    <property type="term" value="C:beta-galactosidase complex"/>
    <property type="evidence" value="ECO:0007669"/>
    <property type="project" value="InterPro"/>
</dbReference>
<evidence type="ECO:0000256" key="6">
    <source>
        <dbReference type="PIRNR" id="PIRNR001084"/>
    </source>
</evidence>
<evidence type="ECO:0000256" key="8">
    <source>
        <dbReference type="PIRSR" id="PIRSR001084-2"/>
    </source>
</evidence>
<sequence>MKKGLPTVLYGGDYNPDQWPENDWDKDIAVFKQADINSATINVFSWALLEPRECEYHFEKLDRVIEKLSQADFKIVLATSTAAMPAWMFKKYPDVARVDYQGRRHVFGQRHNFCPSSTNYRRLAKNLVDQLAKRYADNSHIVAWHVNNEYGGNCYCENCRLAFQKWLKQRYQTLDNLNRAWDNSVWSHTIYDWDEIQVPNELGDAWGAEGTHTIVAGLSVDYLRFQSDAMLDLYNLEKRTIEEYDDQTPILTNFHGTPNKWIDYHAWAKDQDIIAYDSYPAYDEPAYEAAFRYDLMRGLKHQPFMLMESTPSQVNWQPYSPLKRPNQMRATELQAVAHGADTVQYFQLKQAVGGSEKFHGAVISHSQRTDTRAFQEVAQLGHDLKKAGRAFKDAAIPAKAAIVFDWSNFWAFEYVAGITQDLKYVPLILDYYKQFYERQIPVDVIGTDDDFSQYDLIVAPVLYMVKKGLGEKISAYVQNGGQLLTTYASGMVDESDNVYLGGYPGPLSEILGIWVEETDAMVPGQTVQVAFENNPKVSFNGRLLCDQIHLTSSKARVLAHYASEFYAGTPAVVENSFGKGQAWYVGTRLDHDGLSQVIDRVVEKTDLKRLCTEKTDLEITRRVRNGQELYFVLNMRNEARPLPVELQQAGFIDILTQAAPKAQLKPWDVEILKRTMTD</sequence>
<accession>A0AAJ1MAT0</accession>
<evidence type="ECO:0000256" key="9">
    <source>
        <dbReference type="PIRSR" id="PIRSR001084-3"/>
    </source>
</evidence>
<reference evidence="13" key="1">
    <citation type="submission" date="2023-01" db="EMBL/GenBank/DDBJ databases">
        <title>Genome analysis of 13 Lactobacillus isolated from gut of wild boar.</title>
        <authorList>
            <person name="Papp P."/>
            <person name="Libisch B."/>
            <person name="Nagy T."/>
            <person name="Olasz F."/>
        </authorList>
    </citation>
    <scope>NUCLEOTIDE SEQUENCE</scope>
    <source>
        <strain evidence="13">F146</strain>
    </source>
</reference>
<feature type="binding site" evidence="9">
    <location>
        <position position="156"/>
    </location>
    <ligand>
        <name>Zn(2+)</name>
        <dbReference type="ChEBI" id="CHEBI:29105"/>
    </ligand>
</feature>
<dbReference type="PANTHER" id="PTHR36447:SF1">
    <property type="entry name" value="BETA-GALACTOSIDASE GANA"/>
    <property type="match status" value="1"/>
</dbReference>
<dbReference type="Proteomes" id="UP001220670">
    <property type="component" value="Unassembled WGS sequence"/>
</dbReference>
<evidence type="ECO:0000259" key="10">
    <source>
        <dbReference type="Pfam" id="PF02449"/>
    </source>
</evidence>
<feature type="binding site" evidence="9">
    <location>
        <position position="154"/>
    </location>
    <ligand>
        <name>Zn(2+)</name>
        <dbReference type="ChEBI" id="CHEBI:29105"/>
    </ligand>
</feature>
<comment type="catalytic activity">
    <reaction evidence="1 6">
        <text>Hydrolysis of terminal non-reducing beta-D-galactose residues in beta-D-galactosides.</text>
        <dbReference type="EC" id="3.2.1.23"/>
    </reaction>
</comment>
<dbReference type="Gene3D" id="2.60.40.1180">
    <property type="entry name" value="Golgi alpha-mannosidase II"/>
    <property type="match status" value="1"/>
</dbReference>
<dbReference type="InterPro" id="IPR013529">
    <property type="entry name" value="Glyco_hydro_42_N"/>
</dbReference>
<evidence type="ECO:0000256" key="5">
    <source>
        <dbReference type="ARBA" id="ARBA00023295"/>
    </source>
</evidence>
<dbReference type="EC" id="3.2.1.23" evidence="3 6"/>
<organism evidence="13 14">
    <name type="scientific">Limosilactobacillus mucosae</name>
    <name type="common">Lactobacillus mucosae</name>
    <dbReference type="NCBI Taxonomy" id="97478"/>
    <lineage>
        <taxon>Bacteria</taxon>
        <taxon>Bacillati</taxon>
        <taxon>Bacillota</taxon>
        <taxon>Bacilli</taxon>
        <taxon>Lactobacillales</taxon>
        <taxon>Lactobacillaceae</taxon>
        <taxon>Limosilactobacillus</taxon>
    </lineage>
</organism>
<feature type="binding site" evidence="8">
    <location>
        <position position="110"/>
    </location>
    <ligand>
        <name>substrate</name>
    </ligand>
</feature>
<feature type="domain" description="Beta-galactosidase C-terminal" evidence="12">
    <location>
        <begin position="616"/>
        <end position="674"/>
    </location>
</feature>
<evidence type="ECO:0000256" key="3">
    <source>
        <dbReference type="ARBA" id="ARBA00012756"/>
    </source>
</evidence>
<feature type="binding site" evidence="9">
    <location>
        <position position="159"/>
    </location>
    <ligand>
        <name>Zn(2+)</name>
        <dbReference type="ChEBI" id="CHEBI:29105"/>
    </ligand>
</feature>
<feature type="domain" description="Glycoside hydrolase family 42 N-terminal" evidence="10">
    <location>
        <begin position="13"/>
        <end position="386"/>
    </location>
</feature>
<keyword evidence="9" id="KW-0862">Zinc</keyword>
<dbReference type="AlphaFoldDB" id="A0AAJ1MAT0"/>
<dbReference type="CDD" id="cd03143">
    <property type="entry name" value="A4_beta-galactosidase_middle_domain"/>
    <property type="match status" value="1"/>
</dbReference>